<name>A0A0F9DTV5_9ZZZZ</name>
<protein>
    <submittedName>
        <fullName evidence="1">Uncharacterized protein</fullName>
    </submittedName>
</protein>
<reference evidence="1" key="1">
    <citation type="journal article" date="2015" name="Nature">
        <title>Complex archaea that bridge the gap between prokaryotes and eukaryotes.</title>
        <authorList>
            <person name="Spang A."/>
            <person name="Saw J.H."/>
            <person name="Jorgensen S.L."/>
            <person name="Zaremba-Niedzwiedzka K."/>
            <person name="Martijn J."/>
            <person name="Lind A.E."/>
            <person name="van Eijk R."/>
            <person name="Schleper C."/>
            <person name="Guy L."/>
            <person name="Ettema T.J."/>
        </authorList>
    </citation>
    <scope>NUCLEOTIDE SEQUENCE</scope>
</reference>
<comment type="caution">
    <text evidence="1">The sequence shown here is derived from an EMBL/GenBank/DDBJ whole genome shotgun (WGS) entry which is preliminary data.</text>
</comment>
<gene>
    <name evidence="1" type="ORF">LCGC14_2157650</name>
</gene>
<evidence type="ECO:0000313" key="1">
    <source>
        <dbReference type="EMBL" id="KKL65174.1"/>
    </source>
</evidence>
<dbReference type="EMBL" id="LAZR01027619">
    <property type="protein sequence ID" value="KKL65174.1"/>
    <property type="molecule type" value="Genomic_DNA"/>
</dbReference>
<dbReference type="AlphaFoldDB" id="A0A0F9DTV5"/>
<sequence length="94" mass="10557">MEYTKGEWKVTTWHTQYPSKEIRIYSDDGLIATMEGKTTLPQEANAHLIAAAPDVYEALERTLFDLKNGFLGDSPLVSDRVGEIEKVLAKADEK</sequence>
<organism evidence="1">
    <name type="scientific">marine sediment metagenome</name>
    <dbReference type="NCBI Taxonomy" id="412755"/>
    <lineage>
        <taxon>unclassified sequences</taxon>
        <taxon>metagenomes</taxon>
        <taxon>ecological metagenomes</taxon>
    </lineage>
</organism>
<accession>A0A0F9DTV5</accession>
<proteinExistence type="predicted"/>